<evidence type="ECO:0000313" key="1">
    <source>
        <dbReference type="EMBL" id="GAA4752302.1"/>
    </source>
</evidence>
<protein>
    <submittedName>
        <fullName evidence="1">Uncharacterized protein</fullName>
    </submittedName>
</protein>
<reference evidence="2" key="1">
    <citation type="journal article" date="2019" name="Int. J. Syst. Evol. Microbiol.">
        <title>The Global Catalogue of Microorganisms (GCM) 10K type strain sequencing project: providing services to taxonomists for standard genome sequencing and annotation.</title>
        <authorList>
            <consortium name="The Broad Institute Genomics Platform"/>
            <consortium name="The Broad Institute Genome Sequencing Center for Infectious Disease"/>
            <person name="Wu L."/>
            <person name="Ma J."/>
        </authorList>
    </citation>
    <scope>NUCLEOTIDE SEQUENCE [LARGE SCALE GENOMIC DNA]</scope>
    <source>
        <strain evidence="2">JCM 18077</strain>
    </source>
</reference>
<dbReference type="Proteomes" id="UP001500822">
    <property type="component" value="Unassembled WGS sequence"/>
</dbReference>
<comment type="caution">
    <text evidence="1">The sequence shown here is derived from an EMBL/GenBank/DDBJ whole genome shotgun (WGS) entry which is preliminary data.</text>
</comment>
<organism evidence="1 2">
    <name type="scientific">Gordonia alkaliphila</name>
    <dbReference type="NCBI Taxonomy" id="1053547"/>
    <lineage>
        <taxon>Bacteria</taxon>
        <taxon>Bacillati</taxon>
        <taxon>Actinomycetota</taxon>
        <taxon>Actinomycetes</taxon>
        <taxon>Mycobacteriales</taxon>
        <taxon>Gordoniaceae</taxon>
        <taxon>Gordonia</taxon>
    </lineage>
</organism>
<gene>
    <name evidence="1" type="ORF">GCM10023217_24050</name>
</gene>
<accession>A0ABP8ZC82</accession>
<keyword evidence="2" id="KW-1185">Reference proteome</keyword>
<sequence>MALPPLPISPNYSFSYCDDALFVRAVDGPGEEIRLAPGESYAWDDEGVRYSLTFVERRTDEELLERYRRGPMMVGPSPHSGIFELAVEPGATARGRGVRAEVRTVQIGS</sequence>
<proteinExistence type="predicted"/>
<name>A0ABP8ZC82_9ACTN</name>
<dbReference type="RefSeq" id="WP_345313678.1">
    <property type="nucleotide sequence ID" value="NZ_BAABIE010000011.1"/>
</dbReference>
<dbReference type="EMBL" id="BAABIE010000011">
    <property type="protein sequence ID" value="GAA4752302.1"/>
    <property type="molecule type" value="Genomic_DNA"/>
</dbReference>
<evidence type="ECO:0000313" key="2">
    <source>
        <dbReference type="Proteomes" id="UP001500822"/>
    </source>
</evidence>